<dbReference type="RefSeq" id="WP_345447563.1">
    <property type="nucleotide sequence ID" value="NZ_BAABKK010000003.1"/>
</dbReference>
<dbReference type="EMBL" id="BAABKK010000003">
    <property type="protein sequence ID" value="GAA5189479.1"/>
    <property type="molecule type" value="Genomic_DNA"/>
</dbReference>
<dbReference type="Proteomes" id="UP001500200">
    <property type="component" value="Unassembled WGS sequence"/>
</dbReference>
<feature type="transmembrane region" description="Helical" evidence="1">
    <location>
        <begin position="37"/>
        <end position="57"/>
    </location>
</feature>
<evidence type="ECO:0000256" key="1">
    <source>
        <dbReference type="SAM" id="Phobius"/>
    </source>
</evidence>
<accession>A0ABP9RZD3</accession>
<feature type="transmembrane region" description="Helical" evidence="1">
    <location>
        <begin position="12"/>
        <end position="31"/>
    </location>
</feature>
<gene>
    <name evidence="2" type="ORF">GCM10023346_04120</name>
</gene>
<comment type="caution">
    <text evidence="2">The sequence shown here is derived from an EMBL/GenBank/DDBJ whole genome shotgun (WGS) entry which is preliminary data.</text>
</comment>
<proteinExistence type="predicted"/>
<organism evidence="2 3">
    <name type="scientific">Arthrobacter gyeryongensis</name>
    <dbReference type="NCBI Taxonomy" id="1650592"/>
    <lineage>
        <taxon>Bacteria</taxon>
        <taxon>Bacillati</taxon>
        <taxon>Actinomycetota</taxon>
        <taxon>Actinomycetes</taxon>
        <taxon>Micrococcales</taxon>
        <taxon>Micrococcaceae</taxon>
        <taxon>Arthrobacter</taxon>
    </lineage>
</organism>
<keyword evidence="1" id="KW-0812">Transmembrane</keyword>
<reference evidence="3" key="1">
    <citation type="journal article" date="2019" name="Int. J. Syst. Evol. Microbiol.">
        <title>The Global Catalogue of Microorganisms (GCM) 10K type strain sequencing project: providing services to taxonomists for standard genome sequencing and annotation.</title>
        <authorList>
            <consortium name="The Broad Institute Genomics Platform"/>
            <consortium name="The Broad Institute Genome Sequencing Center for Infectious Disease"/>
            <person name="Wu L."/>
            <person name="Ma J."/>
        </authorList>
    </citation>
    <scope>NUCLEOTIDE SEQUENCE [LARGE SCALE GENOMIC DNA]</scope>
    <source>
        <strain evidence="3">JCM 18514</strain>
    </source>
</reference>
<keyword evidence="1" id="KW-1133">Transmembrane helix</keyword>
<protein>
    <submittedName>
        <fullName evidence="2">Uncharacterized protein</fullName>
    </submittedName>
</protein>
<keyword evidence="3" id="KW-1185">Reference proteome</keyword>
<sequence length="180" mass="19325">MREWLWRHRMTAFPCVIVLGASAAFLVSLASGTAWPLALVIVLVNAMWWGGILYLIVRAARKRTRTLEDQGIIVYIRYPGSRPGSLGDVWAGGTANFHPGQIVFQETMAGTDVPLGKPTKLDIVAAAGRLRPDASGLANHLPPGLGVMTLALARGTVEIAAEPSALARLEQEVFRSSPTV</sequence>
<evidence type="ECO:0000313" key="3">
    <source>
        <dbReference type="Proteomes" id="UP001500200"/>
    </source>
</evidence>
<keyword evidence="1" id="KW-0472">Membrane</keyword>
<evidence type="ECO:0000313" key="2">
    <source>
        <dbReference type="EMBL" id="GAA5189479.1"/>
    </source>
</evidence>
<name>A0ABP9RZD3_9MICC</name>